<evidence type="ECO:0000313" key="2">
    <source>
        <dbReference type="EMBL" id="AFQ43750.1"/>
    </source>
</evidence>
<dbReference type="PANTHER" id="PTHR42951">
    <property type="entry name" value="METALLO-BETA-LACTAMASE DOMAIN-CONTAINING"/>
    <property type="match status" value="1"/>
</dbReference>
<dbReference type="Gene3D" id="3.60.15.10">
    <property type="entry name" value="Ribonuclease Z/Hydroxyacylglutathione hydrolase-like"/>
    <property type="match status" value="1"/>
</dbReference>
<dbReference type="HOGENOM" id="CLU_030571_2_0_9"/>
<reference evidence="2 3" key="1">
    <citation type="journal article" date="2012" name="J. Bacteriol.">
        <title>Complete genome sequences of Desulfosporosinus orientis DSM765T, Desulfosporosinus youngiae DSM17734T, Desulfosporosinus meridiei DSM13257T, and Desulfosporosinus acidiphilus DSM22704T.</title>
        <authorList>
            <person name="Pester M."/>
            <person name="Brambilla E."/>
            <person name="Alazard D."/>
            <person name="Rattei T."/>
            <person name="Weinmaier T."/>
            <person name="Han J."/>
            <person name="Lucas S."/>
            <person name="Lapidus A."/>
            <person name="Cheng J.F."/>
            <person name="Goodwin L."/>
            <person name="Pitluck S."/>
            <person name="Peters L."/>
            <person name="Ovchinnikova G."/>
            <person name="Teshima H."/>
            <person name="Detter J.C."/>
            <person name="Han C.S."/>
            <person name="Tapia R."/>
            <person name="Land M.L."/>
            <person name="Hauser L."/>
            <person name="Kyrpides N.C."/>
            <person name="Ivanova N.N."/>
            <person name="Pagani I."/>
            <person name="Huntmann M."/>
            <person name="Wei C.L."/>
            <person name="Davenport K.W."/>
            <person name="Daligault H."/>
            <person name="Chain P.S."/>
            <person name="Chen A."/>
            <person name="Mavromatis K."/>
            <person name="Markowitz V."/>
            <person name="Szeto E."/>
            <person name="Mikhailova N."/>
            <person name="Pati A."/>
            <person name="Wagner M."/>
            <person name="Woyke T."/>
            <person name="Ollivier B."/>
            <person name="Klenk H.P."/>
            <person name="Spring S."/>
            <person name="Loy A."/>
        </authorList>
    </citation>
    <scope>NUCLEOTIDE SEQUENCE [LARGE SCALE GENOMIC DNA]</scope>
    <source>
        <strain evidence="3">ATCC BAA-275 / DSM 13257 / NCIMB 13706 / S10</strain>
    </source>
</reference>
<accession>J7IQ40</accession>
<dbReference type="PANTHER" id="PTHR42951:SF17">
    <property type="entry name" value="METALLO-BETA-LACTAMASE DOMAIN-CONTAINING PROTEIN"/>
    <property type="match status" value="1"/>
</dbReference>
<reference evidence="3" key="2">
    <citation type="submission" date="2012-08" db="EMBL/GenBank/DDBJ databases">
        <title>Finished genome of Desulfosporosinus meridiei DSM 13257.</title>
        <authorList>
            <person name="Huntemann M."/>
            <person name="Wei C.-L."/>
            <person name="Han J."/>
            <person name="Detter J.C."/>
            <person name="Han C."/>
            <person name="Davenport K."/>
            <person name="Daligault H."/>
            <person name="Erkkila T."/>
            <person name="Gu W."/>
            <person name="Munk A.C.C."/>
            <person name="Teshima H."/>
            <person name="Xu Y."/>
            <person name="Chain P."/>
            <person name="Tapia R."/>
            <person name="Chen A."/>
            <person name="Krypides N."/>
            <person name="Mavromatis K."/>
            <person name="Markowitz V."/>
            <person name="Szeto E."/>
            <person name="Ivanova N."/>
            <person name="Mikhailova N."/>
            <person name="Ovchinnikova G."/>
            <person name="Pagani I."/>
            <person name="Pati A."/>
            <person name="Goodwin L."/>
            <person name="Peters L."/>
            <person name="Pitluck S."/>
            <person name="Woyke T."/>
            <person name="Pester M."/>
            <person name="Spring S."/>
            <person name="Ollivier B."/>
            <person name="Rattei T."/>
            <person name="Klenk H.-P."/>
            <person name="Wagner M."/>
            <person name="Loy A."/>
        </authorList>
    </citation>
    <scope>NUCLEOTIDE SEQUENCE [LARGE SCALE GENOMIC DNA]</scope>
    <source>
        <strain evidence="3">ATCC BAA-275 / DSM 13257 / NCIMB 13706 / S10</strain>
    </source>
</reference>
<dbReference type="CDD" id="cd07721">
    <property type="entry name" value="yflN-like_MBL-fold"/>
    <property type="match status" value="1"/>
</dbReference>
<dbReference type="KEGG" id="dmi:Desmer_1783"/>
<keyword evidence="2" id="KW-0378">Hydrolase</keyword>
<dbReference type="RefSeq" id="WP_014902665.1">
    <property type="nucleotide sequence ID" value="NC_018515.1"/>
</dbReference>
<keyword evidence="3" id="KW-1185">Reference proteome</keyword>
<dbReference type="EMBL" id="CP003629">
    <property type="protein sequence ID" value="AFQ43750.1"/>
    <property type="molecule type" value="Genomic_DNA"/>
</dbReference>
<proteinExistence type="predicted"/>
<protein>
    <submittedName>
        <fullName evidence="2">Zn-dependent hydrolase, glyoxylase</fullName>
    </submittedName>
</protein>
<evidence type="ECO:0000259" key="1">
    <source>
        <dbReference type="SMART" id="SM00849"/>
    </source>
</evidence>
<dbReference type="eggNOG" id="COG0491">
    <property type="taxonomic scope" value="Bacteria"/>
</dbReference>
<dbReference type="Pfam" id="PF00753">
    <property type="entry name" value="Lactamase_B"/>
    <property type="match status" value="1"/>
</dbReference>
<dbReference type="InterPro" id="IPR050855">
    <property type="entry name" value="NDM-1-like"/>
</dbReference>
<evidence type="ECO:0000313" key="3">
    <source>
        <dbReference type="Proteomes" id="UP000005262"/>
    </source>
</evidence>
<dbReference type="OrthoDB" id="9761531at2"/>
<gene>
    <name evidence="2" type="ordered locus">Desmer_1783</name>
</gene>
<dbReference type="InterPro" id="IPR036866">
    <property type="entry name" value="RibonucZ/Hydroxyglut_hydro"/>
</dbReference>
<feature type="domain" description="Metallo-beta-lactamase" evidence="1">
    <location>
        <begin position="30"/>
        <end position="240"/>
    </location>
</feature>
<dbReference type="GO" id="GO:0016787">
    <property type="term" value="F:hydrolase activity"/>
    <property type="evidence" value="ECO:0007669"/>
    <property type="project" value="UniProtKB-KW"/>
</dbReference>
<dbReference type="Proteomes" id="UP000005262">
    <property type="component" value="Chromosome"/>
</dbReference>
<sequence>MGNKLVEFLSKLTTSSKEATSDILILQFTIVNAYLVGKPTQSDWTLVDAGLENSADFIIQAAEERFGKEARPQAIILTHGHFDHVGSLSKLSQHWDIPVYAHEFELPYITGEKDYPLADPSVGGGLVAAMSPTFPHTSIDIGFRANPLPSDHSVPGMPGWKWILTPGHTDGHIALFRETDGILIPGDALTTVKQESLLSVMTQSEQISGPPAYLTTDWKAAESSVDKLRDLKPSLVIPSHGQPMKGAELTRHLDMLTHHFEEIAVPEQGIFVD</sequence>
<name>J7IQ40_DESMD</name>
<dbReference type="SMART" id="SM00849">
    <property type="entry name" value="Lactamase_B"/>
    <property type="match status" value="1"/>
</dbReference>
<dbReference type="STRING" id="768704.Desmer_1783"/>
<dbReference type="AlphaFoldDB" id="J7IQ40"/>
<dbReference type="SUPFAM" id="SSF56281">
    <property type="entry name" value="Metallo-hydrolase/oxidoreductase"/>
    <property type="match status" value="1"/>
</dbReference>
<organism evidence="2 3">
    <name type="scientific">Desulfosporosinus meridiei (strain ATCC BAA-275 / DSM 13257 / KCTC 12902 / NCIMB 13706 / S10)</name>
    <dbReference type="NCBI Taxonomy" id="768704"/>
    <lineage>
        <taxon>Bacteria</taxon>
        <taxon>Bacillati</taxon>
        <taxon>Bacillota</taxon>
        <taxon>Clostridia</taxon>
        <taxon>Eubacteriales</taxon>
        <taxon>Desulfitobacteriaceae</taxon>
        <taxon>Desulfosporosinus</taxon>
    </lineage>
</organism>
<dbReference type="InterPro" id="IPR001279">
    <property type="entry name" value="Metallo-B-lactamas"/>
</dbReference>